<dbReference type="Pfam" id="PF13450">
    <property type="entry name" value="NAD_binding_8"/>
    <property type="match status" value="1"/>
</dbReference>
<evidence type="ECO:0000256" key="4">
    <source>
        <dbReference type="ARBA" id="ARBA00022827"/>
    </source>
</evidence>
<dbReference type="PANTHER" id="PTHR21197:SF0">
    <property type="entry name" value="UDP-GALACTOPYRANOSE MUTASE"/>
    <property type="match status" value="1"/>
</dbReference>
<dbReference type="Proteomes" id="UP000285908">
    <property type="component" value="Unassembled WGS sequence"/>
</dbReference>
<feature type="domain" description="UDP-galactopyranose mutase C-terminal" evidence="6">
    <location>
        <begin position="147"/>
        <end position="346"/>
    </location>
</feature>
<gene>
    <name evidence="7" type="primary">glf</name>
    <name evidence="7" type="ORF">EKE94_13895</name>
</gene>
<keyword evidence="4" id="KW-0274">FAD</keyword>
<dbReference type="AlphaFoldDB" id="A0A438AG10"/>
<dbReference type="Pfam" id="PF03275">
    <property type="entry name" value="GLF"/>
    <property type="match status" value="1"/>
</dbReference>
<reference evidence="7 8" key="1">
    <citation type="submission" date="2018-11" db="EMBL/GenBank/DDBJ databases">
        <title>Mesobaculum littorinae gen. nov., sp. nov., isolated from Littorina scabra that represents a novel genus of the order Rhodobacteraceae.</title>
        <authorList>
            <person name="Li F."/>
        </authorList>
    </citation>
    <scope>NUCLEOTIDE SEQUENCE [LARGE SCALE GENOMIC DNA]</scope>
    <source>
        <strain evidence="7 8">M0103</strain>
    </source>
</reference>
<organism evidence="7 8">
    <name type="scientific">Mesobaculum littorinae</name>
    <dbReference type="NCBI Taxonomy" id="2486419"/>
    <lineage>
        <taxon>Bacteria</taxon>
        <taxon>Pseudomonadati</taxon>
        <taxon>Pseudomonadota</taxon>
        <taxon>Alphaproteobacteria</taxon>
        <taxon>Rhodobacterales</taxon>
        <taxon>Roseobacteraceae</taxon>
        <taxon>Mesobaculum</taxon>
    </lineage>
</organism>
<dbReference type="InterPro" id="IPR015899">
    <property type="entry name" value="UDP-GalPyranose_mutase_C"/>
</dbReference>
<comment type="caution">
    <text evidence="7">The sequence shown here is derived from an EMBL/GenBank/DDBJ whole genome shotgun (WGS) entry which is preliminary data.</text>
</comment>
<dbReference type="SUPFAM" id="SSF51971">
    <property type="entry name" value="Nucleotide-binding domain"/>
    <property type="match status" value="1"/>
</dbReference>
<dbReference type="EMBL" id="RQXX01000004">
    <property type="protein sequence ID" value="RVV97618.1"/>
    <property type="molecule type" value="Genomic_DNA"/>
</dbReference>
<dbReference type="InterPro" id="IPR004379">
    <property type="entry name" value="UDP-GALP_mutase"/>
</dbReference>
<evidence type="ECO:0000256" key="3">
    <source>
        <dbReference type="ARBA" id="ARBA00022630"/>
    </source>
</evidence>
<dbReference type="GO" id="GO:0005829">
    <property type="term" value="C:cytosol"/>
    <property type="evidence" value="ECO:0007669"/>
    <property type="project" value="TreeGrafter"/>
</dbReference>
<dbReference type="NCBIfam" id="TIGR00031">
    <property type="entry name" value="UDP-GALP_mutase"/>
    <property type="match status" value="1"/>
</dbReference>
<dbReference type="GO" id="GO:0050660">
    <property type="term" value="F:flavin adenine dinucleotide binding"/>
    <property type="evidence" value="ECO:0007669"/>
    <property type="project" value="TreeGrafter"/>
</dbReference>
<comment type="cofactor">
    <cofactor evidence="1">
        <name>FAD</name>
        <dbReference type="ChEBI" id="CHEBI:57692"/>
    </cofactor>
</comment>
<dbReference type="OrthoDB" id="9769600at2"/>
<accession>A0A438AG10</accession>
<dbReference type="SUPFAM" id="SSF54373">
    <property type="entry name" value="FAD-linked reductases, C-terminal domain"/>
    <property type="match status" value="1"/>
</dbReference>
<proteinExistence type="inferred from homology"/>
<dbReference type="RefSeq" id="WP_127907213.1">
    <property type="nucleotide sequence ID" value="NZ_RQXX01000004.1"/>
</dbReference>
<keyword evidence="8" id="KW-1185">Reference proteome</keyword>
<name>A0A438AG10_9RHOB</name>
<evidence type="ECO:0000313" key="8">
    <source>
        <dbReference type="Proteomes" id="UP000285908"/>
    </source>
</evidence>
<comment type="similarity">
    <text evidence="2">Belongs to the UDP-galactopyranose/dTDP-fucopyranose mutase family.</text>
</comment>
<keyword evidence="3" id="KW-0285">Flavoprotein</keyword>
<sequence length="378" mass="43150">MKLLMVGAGLSGAVIGRKLAEAGHDITIVDARPHVAGNCHTTRDAETGVMVHVYGPHIFHTDDAEVWDYVNAFETFQPYKNRVKTTSKGQVFSLPINLHTINQFYGKTLRPDEARDFIAEVADTSIEDPQSFEEQALRFVGPDLYEAFFKGYTIKQWGVQPSDLPAAILKRLPVRFNYDDNYFFHAFQGMPENGYTAMVERILDHPKITVHLETSFERAQKDQWDHVFYSGPLDGWFDYDLGRLGYRTLDFERFSYDGDYQGCAVMNYGEEDVPYTRITEHKHFSPWESHEGSVLYREFSRACEPQDIPYYPIRQVKEKALLADYVALAEQEEGVTFVGRLGTYRYLDMDVTIREALDTAAAFLAQGQATPAFVKAPL</sequence>
<dbReference type="EC" id="5.4.99.9" evidence="7"/>
<dbReference type="Gene3D" id="3.40.50.720">
    <property type="entry name" value="NAD(P)-binding Rossmann-like Domain"/>
    <property type="match status" value="3"/>
</dbReference>
<evidence type="ECO:0000256" key="1">
    <source>
        <dbReference type="ARBA" id="ARBA00001974"/>
    </source>
</evidence>
<dbReference type="GO" id="GO:0008767">
    <property type="term" value="F:UDP-galactopyranose mutase activity"/>
    <property type="evidence" value="ECO:0007669"/>
    <property type="project" value="UniProtKB-EC"/>
</dbReference>
<evidence type="ECO:0000259" key="6">
    <source>
        <dbReference type="Pfam" id="PF03275"/>
    </source>
</evidence>
<dbReference type="PANTHER" id="PTHR21197">
    <property type="entry name" value="UDP-GALACTOPYRANOSE MUTASE"/>
    <property type="match status" value="1"/>
</dbReference>
<evidence type="ECO:0000313" key="7">
    <source>
        <dbReference type="EMBL" id="RVV97618.1"/>
    </source>
</evidence>
<evidence type="ECO:0000256" key="2">
    <source>
        <dbReference type="ARBA" id="ARBA00009321"/>
    </source>
</evidence>
<protein>
    <submittedName>
        <fullName evidence="7">UDP-galactopyranose mutase</fullName>
        <ecNumber evidence="7">5.4.99.9</ecNumber>
    </submittedName>
</protein>
<keyword evidence="5 7" id="KW-0413">Isomerase</keyword>
<evidence type="ECO:0000256" key="5">
    <source>
        <dbReference type="ARBA" id="ARBA00023235"/>
    </source>
</evidence>